<feature type="repeat" description="RCC1" evidence="2">
    <location>
        <begin position="198"/>
        <end position="262"/>
    </location>
</feature>
<dbReference type="PANTHER" id="PTHR22870">
    <property type="entry name" value="REGULATOR OF CHROMOSOME CONDENSATION"/>
    <property type="match status" value="1"/>
</dbReference>
<keyword evidence="1" id="KW-0677">Repeat</keyword>
<comment type="caution">
    <text evidence="3">The sequence shown here is derived from an EMBL/GenBank/DDBJ whole genome shotgun (WGS) entry which is preliminary data.</text>
</comment>
<dbReference type="Pfam" id="PF00415">
    <property type="entry name" value="RCC1"/>
    <property type="match status" value="2"/>
</dbReference>
<dbReference type="SUPFAM" id="SSF50985">
    <property type="entry name" value="RCC1/BLIP-II"/>
    <property type="match status" value="1"/>
</dbReference>
<reference evidence="3" key="1">
    <citation type="submission" date="2023-08" db="EMBL/GenBank/DDBJ databases">
        <authorList>
            <person name="Audoor S."/>
            <person name="Bilcke G."/>
        </authorList>
    </citation>
    <scope>NUCLEOTIDE SEQUENCE</scope>
</reference>
<dbReference type="PRINTS" id="PR00633">
    <property type="entry name" value="RCCNDNSATION"/>
</dbReference>
<dbReference type="InterPro" id="IPR000408">
    <property type="entry name" value="Reg_chr_condens"/>
</dbReference>
<sequence length="470" mass="51576">MAIYAVGEGWTGALGEKFKLQTIPGHYDEDEVMSDFQDANMRGNLVGENADENGEMSGPVMIYAYDDVAQAAVGWGSTAFLDTQGQVHQLGRPQDLMTLFRMNRLPRFIRNWANQNNDPSEITLVGRLTSKLIGLASGGDEGEIWSTARDLSLLKEWTKVDYSKTDETSSKASQPVGDTVMAKITCSVGVTLMLGRSGTLYATGVNNRGQCGVGTLSNNVWAPVRVKGISVSEKKGTEQDEQDQPVVEMALGFQHGYALTQSGQLFSWGKGSRGQLGREMDADQDATARRLNLDFNVVQIASGNHHGTLLTDENKVFIWGKNMGRVPEDEKLSKKSVDAEVPEEILGLPANKKVLRISCGSHHTSILMNDGSVYGIGIASDEAVPLLDPIELVPAGTIELPVKQFEAHFDRTTVIDSQGQVLQFHLWKDEILREHAFFTPAYVDTLLDQGQSIEALHRSWLHTIIVTKKI</sequence>
<gene>
    <name evidence="3" type="ORF">CYCCA115_LOCUS16552</name>
</gene>
<evidence type="ECO:0000256" key="1">
    <source>
        <dbReference type="ARBA" id="ARBA00022737"/>
    </source>
</evidence>
<dbReference type="Gene3D" id="2.130.10.30">
    <property type="entry name" value="Regulator of chromosome condensation 1/beta-lactamase-inhibitor protein II"/>
    <property type="match status" value="2"/>
</dbReference>
<evidence type="ECO:0000256" key="2">
    <source>
        <dbReference type="PROSITE-ProRule" id="PRU00235"/>
    </source>
</evidence>
<evidence type="ECO:0000313" key="4">
    <source>
        <dbReference type="Proteomes" id="UP001295423"/>
    </source>
</evidence>
<feature type="repeat" description="RCC1" evidence="2">
    <location>
        <begin position="263"/>
        <end position="313"/>
    </location>
</feature>
<feature type="repeat" description="RCC1" evidence="2">
    <location>
        <begin position="314"/>
        <end position="370"/>
    </location>
</feature>
<dbReference type="InterPro" id="IPR051210">
    <property type="entry name" value="Ub_ligase/GEF_domain"/>
</dbReference>
<proteinExistence type="predicted"/>
<dbReference type="EMBL" id="CAKOGP040001936">
    <property type="protein sequence ID" value="CAJ1957112.1"/>
    <property type="molecule type" value="Genomic_DNA"/>
</dbReference>
<keyword evidence="4" id="KW-1185">Reference proteome</keyword>
<organism evidence="3 4">
    <name type="scientific">Cylindrotheca closterium</name>
    <dbReference type="NCBI Taxonomy" id="2856"/>
    <lineage>
        <taxon>Eukaryota</taxon>
        <taxon>Sar</taxon>
        <taxon>Stramenopiles</taxon>
        <taxon>Ochrophyta</taxon>
        <taxon>Bacillariophyta</taxon>
        <taxon>Bacillariophyceae</taxon>
        <taxon>Bacillariophycidae</taxon>
        <taxon>Bacillariales</taxon>
        <taxon>Bacillariaceae</taxon>
        <taxon>Cylindrotheca</taxon>
    </lineage>
</organism>
<dbReference type="Proteomes" id="UP001295423">
    <property type="component" value="Unassembled WGS sequence"/>
</dbReference>
<accession>A0AAD2JJU8</accession>
<evidence type="ECO:0000313" key="3">
    <source>
        <dbReference type="EMBL" id="CAJ1957112.1"/>
    </source>
</evidence>
<dbReference type="AlphaFoldDB" id="A0AAD2JJU8"/>
<name>A0AAD2JJU8_9STRA</name>
<dbReference type="InterPro" id="IPR009091">
    <property type="entry name" value="RCC1/BLIP-II"/>
</dbReference>
<protein>
    <submittedName>
        <fullName evidence="3">Uncharacterized protein</fullName>
    </submittedName>
</protein>
<dbReference type="PANTHER" id="PTHR22870:SF155">
    <property type="entry name" value="E3 UBIQUITIN-PROTEIN LIGASE HERC1-RELATED"/>
    <property type="match status" value="1"/>
</dbReference>
<dbReference type="PROSITE" id="PS50012">
    <property type="entry name" value="RCC1_3"/>
    <property type="match status" value="3"/>
</dbReference>